<evidence type="ECO:0000256" key="5">
    <source>
        <dbReference type="ARBA" id="ARBA00022825"/>
    </source>
</evidence>
<dbReference type="InterPro" id="IPR023828">
    <property type="entry name" value="Peptidase_S8_Ser-AS"/>
</dbReference>
<feature type="domain" description="Peptidase S8/S53" evidence="8">
    <location>
        <begin position="149"/>
        <end position="384"/>
    </location>
</feature>
<evidence type="ECO:0000256" key="2">
    <source>
        <dbReference type="ARBA" id="ARBA00022670"/>
    </source>
</evidence>
<dbReference type="PANTHER" id="PTHR43806">
    <property type="entry name" value="PEPTIDASE S8"/>
    <property type="match status" value="1"/>
</dbReference>
<feature type="signal peptide" evidence="7">
    <location>
        <begin position="1"/>
        <end position="18"/>
    </location>
</feature>
<evidence type="ECO:0000313" key="11">
    <source>
        <dbReference type="Proteomes" id="UP000829364"/>
    </source>
</evidence>
<dbReference type="Gene3D" id="3.40.50.200">
    <property type="entry name" value="Peptidase S8/S53 domain"/>
    <property type="match status" value="1"/>
</dbReference>
<keyword evidence="5 6" id="KW-0720">Serine protease</keyword>
<dbReference type="Proteomes" id="UP000829364">
    <property type="component" value="Chromosome 5"/>
</dbReference>
<feature type="domain" description="Inhibitor I9" evidence="9">
    <location>
        <begin position="30"/>
        <end position="108"/>
    </location>
</feature>
<proteinExistence type="inferred from homology"/>
<dbReference type="InterPro" id="IPR015500">
    <property type="entry name" value="Peptidase_S8_subtilisin-rel"/>
</dbReference>
<dbReference type="AlphaFoldDB" id="A0A9Q8QJY1"/>
<keyword evidence="11" id="KW-1185">Reference proteome</keyword>
<dbReference type="GO" id="GO:0004252">
    <property type="term" value="F:serine-type endopeptidase activity"/>
    <property type="evidence" value="ECO:0007669"/>
    <property type="project" value="UniProtKB-UniRule"/>
</dbReference>
<keyword evidence="3 7" id="KW-0732">Signal</keyword>
<evidence type="ECO:0000256" key="6">
    <source>
        <dbReference type="PROSITE-ProRule" id="PRU01240"/>
    </source>
</evidence>
<dbReference type="SUPFAM" id="SSF52743">
    <property type="entry name" value="Subtilisin-like"/>
    <property type="match status" value="1"/>
</dbReference>
<keyword evidence="2 6" id="KW-0645">Protease</keyword>
<dbReference type="InterPro" id="IPR050131">
    <property type="entry name" value="Peptidase_S8_subtilisin-like"/>
</dbReference>
<dbReference type="PROSITE" id="PS00137">
    <property type="entry name" value="SUBTILASE_HIS"/>
    <property type="match status" value="1"/>
</dbReference>
<feature type="active site" description="Charge relay system" evidence="6">
    <location>
        <position position="158"/>
    </location>
</feature>
<dbReference type="InterPro" id="IPR010259">
    <property type="entry name" value="S8pro/Inhibitor_I9"/>
</dbReference>
<feature type="active site" description="Charge relay system" evidence="6">
    <location>
        <position position="187"/>
    </location>
</feature>
<dbReference type="RefSeq" id="XP_047843655.1">
    <property type="nucleotide sequence ID" value="XM_047987669.1"/>
</dbReference>
<dbReference type="OrthoDB" id="206201at2759"/>
<evidence type="ECO:0000313" key="10">
    <source>
        <dbReference type="EMBL" id="UNI20174.1"/>
    </source>
</evidence>
<evidence type="ECO:0000256" key="3">
    <source>
        <dbReference type="ARBA" id="ARBA00022729"/>
    </source>
</evidence>
<feature type="active site" description="Charge relay system" evidence="6">
    <location>
        <position position="352"/>
    </location>
</feature>
<dbReference type="InterPro" id="IPR000209">
    <property type="entry name" value="Peptidase_S8/S53_dom"/>
</dbReference>
<dbReference type="KEGG" id="ptkz:JDV02_006290"/>
<comment type="similarity">
    <text evidence="1 6">Belongs to the peptidase S8 family.</text>
</comment>
<gene>
    <name evidence="10" type="ORF">JDV02_006290</name>
</gene>
<dbReference type="InterPro" id="IPR036852">
    <property type="entry name" value="Peptidase_S8/S53_dom_sf"/>
</dbReference>
<dbReference type="SUPFAM" id="SSF54897">
    <property type="entry name" value="Protease propeptides/inhibitors"/>
    <property type="match status" value="1"/>
</dbReference>
<name>A0A9Q8QJY1_9HYPO</name>
<protein>
    <submittedName>
        <fullName evidence="10">Oryzin</fullName>
        <ecNumber evidence="10">3.4.21.63</ecNumber>
    </submittedName>
</protein>
<dbReference type="PANTHER" id="PTHR43806:SF11">
    <property type="entry name" value="CEREVISIN-RELATED"/>
    <property type="match status" value="1"/>
</dbReference>
<dbReference type="PROSITE" id="PS51892">
    <property type="entry name" value="SUBTILASE"/>
    <property type="match status" value="1"/>
</dbReference>
<dbReference type="GeneID" id="72068239"/>
<dbReference type="PRINTS" id="PR00723">
    <property type="entry name" value="SUBTILISIN"/>
</dbReference>
<feature type="chain" id="PRO_5040463373" evidence="7">
    <location>
        <begin position="19"/>
        <end position="427"/>
    </location>
</feature>
<evidence type="ECO:0000256" key="4">
    <source>
        <dbReference type="ARBA" id="ARBA00022801"/>
    </source>
</evidence>
<keyword evidence="4 6" id="KW-0378">Hydrolase</keyword>
<dbReference type="EMBL" id="CP086358">
    <property type="protein sequence ID" value="UNI20174.1"/>
    <property type="molecule type" value="Genomic_DNA"/>
</dbReference>
<dbReference type="EC" id="3.4.21.63" evidence="10"/>
<dbReference type="InterPro" id="IPR022398">
    <property type="entry name" value="Peptidase_S8_His-AS"/>
</dbReference>
<evidence type="ECO:0000256" key="7">
    <source>
        <dbReference type="SAM" id="SignalP"/>
    </source>
</evidence>
<dbReference type="Pfam" id="PF00082">
    <property type="entry name" value="Peptidase_S8"/>
    <property type="match status" value="1"/>
</dbReference>
<dbReference type="GO" id="GO:0006508">
    <property type="term" value="P:proteolysis"/>
    <property type="evidence" value="ECO:0007669"/>
    <property type="project" value="UniProtKB-KW"/>
</dbReference>
<evidence type="ECO:0000259" key="9">
    <source>
        <dbReference type="Pfam" id="PF05922"/>
    </source>
</evidence>
<organism evidence="10 11">
    <name type="scientific">Purpureocillium takamizusanense</name>
    <dbReference type="NCBI Taxonomy" id="2060973"/>
    <lineage>
        <taxon>Eukaryota</taxon>
        <taxon>Fungi</taxon>
        <taxon>Dikarya</taxon>
        <taxon>Ascomycota</taxon>
        <taxon>Pezizomycotina</taxon>
        <taxon>Sordariomycetes</taxon>
        <taxon>Hypocreomycetidae</taxon>
        <taxon>Hypocreales</taxon>
        <taxon>Ophiocordycipitaceae</taxon>
        <taxon>Purpureocillium</taxon>
    </lineage>
</organism>
<evidence type="ECO:0000259" key="8">
    <source>
        <dbReference type="Pfam" id="PF00082"/>
    </source>
</evidence>
<reference evidence="10" key="1">
    <citation type="submission" date="2021-11" db="EMBL/GenBank/DDBJ databases">
        <title>Purpureocillium_takamizusanense_genome.</title>
        <authorList>
            <person name="Nguyen N.-H."/>
        </authorList>
    </citation>
    <scope>NUCLEOTIDE SEQUENCE</scope>
    <source>
        <strain evidence="10">PT3</strain>
    </source>
</reference>
<accession>A0A9Q8QJY1</accession>
<dbReference type="Pfam" id="PF05922">
    <property type="entry name" value="Inhibitor_I9"/>
    <property type="match status" value="1"/>
</dbReference>
<sequence length="427" mass="46173">MVALQRFTCLLWALVVAGDDQHQVPHPSVRYIITLKEGISARDVDSHIDWAHGIHDSTIGRRGFNHTGIVDRIELGDSFHAYVAELHPDAVDAIKNSSSVRRVEVDLPLSPRRIRRQEGSTWAQSSISHHCPHHLTHAPEYLYDEENAGQGAYVYVIDSNINVRHSEFEGRAIEVYNPGKYNHNRPHGSWVAGIVCSKTYGVAKKARLIAVTPEQKGGVGVGGVDDAFASGFVAAMQFIMEHSKKYNLLGRAVISTSLGTATKTSPAMDAAIEILHNYGLLLVSAAGNDGKDTRQTSPGSSPYALSVGAVDECWHKADFSSHGPYVYFHAPGVNIESLSHTEGRSHTASGTSAAAPIVAGLAAIELGRREYKDPKELVKTLLEHGLEGAVKGLAANVPNTLAHNGLDIGKSTCDPLPRFCTKEYGRA</sequence>
<dbReference type="PROSITE" id="PS00138">
    <property type="entry name" value="SUBTILASE_SER"/>
    <property type="match status" value="1"/>
</dbReference>
<evidence type="ECO:0000256" key="1">
    <source>
        <dbReference type="ARBA" id="ARBA00011073"/>
    </source>
</evidence>